<feature type="compositionally biased region" description="Basic and acidic residues" evidence="1">
    <location>
        <begin position="379"/>
        <end position="405"/>
    </location>
</feature>
<feature type="compositionally biased region" description="Polar residues" evidence="1">
    <location>
        <begin position="1050"/>
        <end position="1069"/>
    </location>
</feature>
<feature type="compositionally biased region" description="Polar residues" evidence="1">
    <location>
        <begin position="1026"/>
        <end position="1038"/>
    </location>
</feature>
<dbReference type="EMBL" id="AWSO01000229">
    <property type="protein sequence ID" value="ESK93066.1"/>
    <property type="molecule type" value="Genomic_DNA"/>
</dbReference>
<feature type="compositionally biased region" description="Low complexity" evidence="1">
    <location>
        <begin position="78"/>
        <end position="105"/>
    </location>
</feature>
<feature type="compositionally biased region" description="Polar residues" evidence="1">
    <location>
        <begin position="1799"/>
        <end position="1811"/>
    </location>
</feature>
<feature type="region of interest" description="Disordered" evidence="1">
    <location>
        <begin position="1274"/>
        <end position="1294"/>
    </location>
</feature>
<dbReference type="KEGG" id="mrr:Moror_8969"/>
<feature type="compositionally biased region" description="Polar residues" evidence="1">
    <location>
        <begin position="993"/>
        <end position="1004"/>
    </location>
</feature>
<feature type="compositionally biased region" description="Low complexity" evidence="1">
    <location>
        <begin position="1413"/>
        <end position="1433"/>
    </location>
</feature>
<feature type="compositionally biased region" description="Basic and acidic residues" evidence="1">
    <location>
        <begin position="1852"/>
        <end position="1862"/>
    </location>
</feature>
<feature type="compositionally biased region" description="Polar residues" evidence="1">
    <location>
        <begin position="1147"/>
        <end position="1156"/>
    </location>
</feature>
<comment type="caution">
    <text evidence="2">The sequence shown here is derived from an EMBL/GenBank/DDBJ whole genome shotgun (WGS) entry which is preliminary data.</text>
</comment>
<feature type="compositionally biased region" description="Low complexity" evidence="1">
    <location>
        <begin position="521"/>
        <end position="535"/>
    </location>
</feature>
<dbReference type="HOGENOM" id="CLU_236309_0_0_1"/>
<dbReference type="Proteomes" id="UP000017559">
    <property type="component" value="Unassembled WGS sequence"/>
</dbReference>
<feature type="compositionally biased region" description="Polar residues" evidence="1">
    <location>
        <begin position="1605"/>
        <end position="1644"/>
    </location>
</feature>
<evidence type="ECO:0000313" key="2">
    <source>
        <dbReference type="EMBL" id="ESK93066.1"/>
    </source>
</evidence>
<keyword evidence="3" id="KW-1185">Reference proteome</keyword>
<feature type="compositionally biased region" description="Basic residues" evidence="1">
    <location>
        <begin position="709"/>
        <end position="718"/>
    </location>
</feature>
<feature type="compositionally biased region" description="Basic and acidic residues" evidence="1">
    <location>
        <begin position="27"/>
        <end position="41"/>
    </location>
</feature>
<feature type="region of interest" description="Disordered" evidence="1">
    <location>
        <begin position="818"/>
        <end position="1244"/>
    </location>
</feature>
<feature type="compositionally biased region" description="Polar residues" evidence="1">
    <location>
        <begin position="848"/>
        <end position="860"/>
    </location>
</feature>
<feature type="compositionally biased region" description="Pro residues" evidence="1">
    <location>
        <begin position="164"/>
        <end position="181"/>
    </location>
</feature>
<feature type="compositionally biased region" description="Low complexity" evidence="1">
    <location>
        <begin position="1375"/>
        <end position="1386"/>
    </location>
</feature>
<feature type="region of interest" description="Disordered" evidence="1">
    <location>
        <begin position="1852"/>
        <end position="1876"/>
    </location>
</feature>
<feature type="compositionally biased region" description="Polar residues" evidence="1">
    <location>
        <begin position="446"/>
        <end position="469"/>
    </location>
</feature>
<feature type="region of interest" description="Disordered" evidence="1">
    <location>
        <begin position="689"/>
        <end position="800"/>
    </location>
</feature>
<feature type="region of interest" description="Disordered" evidence="1">
    <location>
        <begin position="624"/>
        <end position="654"/>
    </location>
</feature>
<feature type="compositionally biased region" description="Polar residues" evidence="1">
    <location>
        <begin position="493"/>
        <end position="518"/>
    </location>
</feature>
<organism evidence="2 3">
    <name type="scientific">Moniliophthora roreri (strain MCA 2997)</name>
    <name type="common">Cocoa frosty pod rot fungus</name>
    <name type="synonym">Crinipellis roreri</name>
    <dbReference type="NCBI Taxonomy" id="1381753"/>
    <lineage>
        <taxon>Eukaryota</taxon>
        <taxon>Fungi</taxon>
        <taxon>Dikarya</taxon>
        <taxon>Basidiomycota</taxon>
        <taxon>Agaricomycotina</taxon>
        <taxon>Agaricomycetes</taxon>
        <taxon>Agaricomycetidae</taxon>
        <taxon>Agaricales</taxon>
        <taxon>Marasmiineae</taxon>
        <taxon>Marasmiaceae</taxon>
        <taxon>Moniliophthora</taxon>
    </lineage>
</organism>
<feature type="compositionally biased region" description="Polar residues" evidence="1">
    <location>
        <begin position="729"/>
        <end position="754"/>
    </location>
</feature>
<feature type="compositionally biased region" description="Polar residues" evidence="1">
    <location>
        <begin position="869"/>
        <end position="880"/>
    </location>
</feature>
<name>V2XJN3_MONRO</name>
<feature type="compositionally biased region" description="Basic and acidic residues" evidence="1">
    <location>
        <begin position="1176"/>
        <end position="1197"/>
    </location>
</feature>
<feature type="region of interest" description="Disordered" evidence="1">
    <location>
        <begin position="1"/>
        <end position="569"/>
    </location>
</feature>
<feature type="compositionally biased region" description="Basic and acidic residues" evidence="1">
    <location>
        <begin position="881"/>
        <end position="890"/>
    </location>
</feature>
<evidence type="ECO:0000313" key="3">
    <source>
        <dbReference type="Proteomes" id="UP000017559"/>
    </source>
</evidence>
<feature type="compositionally biased region" description="Polar residues" evidence="1">
    <location>
        <begin position="1164"/>
        <end position="1175"/>
    </location>
</feature>
<feature type="compositionally biased region" description="Low complexity" evidence="1">
    <location>
        <begin position="1224"/>
        <end position="1238"/>
    </location>
</feature>
<sequence>MKSFFQRKHDNTAQAKSASKLWNPRQPEPEIPHKSSGRTEKQVLGTGVKKSGDKQRTSSRAPRLEPPTEIHGSGTNYTTAYTTPPSKSTSSRPPLTIPSSSSSIPNATQRPPQHVDTTRTAKASFDMPTGSYNMPQASIRLVTDQNVVPPSPYVSTGRQVSPQTPAPAPTPGPTLWIPPPNAYSSSSRMYREGGADDSRERDRLNGMERREREKDRGRDRDRIRDRDREVEKAEGRDRERERDARARERLREDPQARVKERDAMEKERDRAKDRDQDRGRERDKEKTYRDRDRDRELERREKTDRERAKMRETLQRDRERPSTRDKENSRVREALPLDGRDYYPYRDVDRKRDAERPRGQSRHPEREKNRVPELPPSSDRIKVDEWGRTIMRDNKAARTAGKDSSDEGENSDAQKYGVSRRRDRTYDLQNQSASGAHVSNGAPVLTTPSVSQNAPQSSSRSRVTPQSANYAPPQQYASKAPSIAIPAPQSTSTKPTVSTSQVTGQATSLSQQTSNPSKLPTAPSSTSQTASYSASNGQHARVPSSSAQYPHSSAHNMAQAQAGARMTGATVTQTTQIASLPPSNVYSSSLRPTFTSTSASAQIPIIQSNSKASNNSVSYASQTLPPTYSTSTQHLSKMTSATAPVPPTPIHIPSMNLSSSANALYEPQNQVAQPPVAIPVKQLAELREPQSGNEGIGTSSGSDNELKGHGHRSRRKHREREDYDRAKYSSRSGNEYRPSRTSTTQPVITSSSVNPAPSSRDRARAADLPATHTSSTTTTDNVRADRRQASTSARYGATTADNPVPVASAVFSSTYVAPSAVRDHDERRDLEPVTSAPGDNTKADRRQATTSARYGTSNGANAVAIPPATSLSTYPVPSTSREYDERRDLEQVGGYPAISSSRKDYIAPIRPIDDSPPYASVSQHSPLRRTDGIDPSAAMWRPPSRPQSRAYGTHAQAPATVGNSPHPSLQARWTPPTAAKTSPALHSSDHSKGSPQQFVNSSPGRGTIAAADSPASGAVRRAGDHSPSTQAGQPSPSYTVPVAPILGSGTAYSQAPSNVAASTSKSYDYQATRDKSSTRVPELVAGYEMRTSPAVASRNALSRSERAVTESRPSGDVNGASERPPENHSPSFNVSLAANDRGRVISISASNDSGSPNVAVEPATWNSTHSPNRTHVASEARARKQSDSRPGKSDSRGFELPLTDPGPRRIHNAESYSKPPDYNGTGTALASATLPTAPNGKNAEADYRPATQHYQAGTSNYIYPSTASASAAASNSVSSTRARKDEPTVNSSAYRRADAPVLSTRQEDFMTPIAATATQGNRTGEVPAGSKIADATRNQSSSQPAVEPSGNVMSFRHPVLAELLSDNVLRSPRVTAQQQTTVPVTQSYSNQANPTQPPLGVTSWPDPSPTPVPVSSRIEPTQSTTTRSRTTSTNMPPTHNTPAIYQSNGYNEQVPVSTNADTSRLSESTSARYPNATYADAGGTALQPAAVPPSPQTPRVVNSTHMQNHANHPSASIIPVSHPNPSPTSINNAAILHNPGYTSSQQKVGNRGYEAPATEKPYDVLPFTTNAVSSSISQSHPLATDPPSHIPPAFSTTRRPVYHSLHNTAPAPTNASPSVPSQYISQNQNPNQYGTSSHMSSGAQPPSPEHRPRRRPSEESLLKTPSSLATSLKPTVSRTSVPASVHSTQESRKKGFLSRLMLKQPQDAHQIWHSQEEPTLQVPIKHEVSSKVETERKPPSARAKVLPPINVPIPVSTVASHKSPNKKVFTPFRYLSSKRNRTMSAASMEAVDGTAQNTVGSPTASMHSSQPPFQPPSMRDPYLATQEWQGEFNSLRGEKKYRTYKPGVVFDVAHEPAHDRQNLKYSQSRSRRKSNK</sequence>
<accession>V2XJN3</accession>
<feature type="compositionally biased region" description="Polar residues" evidence="1">
    <location>
        <begin position="1663"/>
        <end position="1688"/>
    </location>
</feature>
<feature type="compositionally biased region" description="Polar residues" evidence="1">
    <location>
        <begin position="624"/>
        <end position="642"/>
    </location>
</feature>
<protein>
    <submittedName>
        <fullName evidence="2">Uncharacterized protein</fullName>
    </submittedName>
</protein>
<feature type="compositionally biased region" description="Polar residues" evidence="1">
    <location>
        <begin position="143"/>
        <end position="161"/>
    </location>
</feature>
<feature type="compositionally biased region" description="Low complexity" evidence="1">
    <location>
        <begin position="477"/>
        <end position="492"/>
    </location>
</feature>
<dbReference type="OrthoDB" id="3058872at2759"/>
<feature type="compositionally biased region" description="Basic and acidic residues" evidence="1">
    <location>
        <begin position="821"/>
        <end position="831"/>
    </location>
</feature>
<feature type="region of interest" description="Disordered" evidence="1">
    <location>
        <begin position="1799"/>
        <end position="1820"/>
    </location>
</feature>
<reference evidence="2 3" key="1">
    <citation type="journal article" date="2014" name="BMC Genomics">
        <title>Genome and secretome analysis of the hemibiotrophic fungal pathogen, Moniliophthora roreri, which causes frosty pod rot disease of cacao: mechanisms of the biotrophic and necrotrophic phases.</title>
        <authorList>
            <person name="Meinhardt L.W."/>
            <person name="Costa G.G.L."/>
            <person name="Thomazella D.P.T."/>
            <person name="Teixeira P.J.P.L."/>
            <person name="Carazzolle M.F."/>
            <person name="Schuster S.C."/>
            <person name="Carlson J.E."/>
            <person name="Guiltinan M.J."/>
            <person name="Mieczkowski P."/>
            <person name="Farmer A."/>
            <person name="Ramaraj T."/>
            <person name="Crozier J."/>
            <person name="Davis R.E."/>
            <person name="Shao J."/>
            <person name="Melnick R.L."/>
            <person name="Pereira G.A.G."/>
            <person name="Bailey B.A."/>
        </authorList>
    </citation>
    <scope>NUCLEOTIDE SEQUENCE [LARGE SCALE GENOMIC DNA]</scope>
    <source>
        <strain evidence="2 3">MCA 2997</strain>
    </source>
</reference>
<feature type="compositionally biased region" description="Polar residues" evidence="1">
    <location>
        <begin position="690"/>
        <end position="703"/>
    </location>
</feature>
<feature type="compositionally biased region" description="Basic and acidic residues" evidence="1">
    <location>
        <begin position="189"/>
        <end position="371"/>
    </location>
</feature>
<feature type="region of interest" description="Disordered" evidence="1">
    <location>
        <begin position="1576"/>
        <end position="1692"/>
    </location>
</feature>
<feature type="region of interest" description="Disordered" evidence="1">
    <location>
        <begin position="1375"/>
        <end position="1439"/>
    </location>
</feature>
<evidence type="ECO:0000256" key="1">
    <source>
        <dbReference type="SAM" id="MobiDB-lite"/>
    </source>
</evidence>
<feature type="compositionally biased region" description="Low complexity" evidence="1">
    <location>
        <begin position="766"/>
        <end position="779"/>
    </location>
</feature>
<feature type="compositionally biased region" description="Basic and acidic residues" evidence="1">
    <location>
        <begin position="50"/>
        <end position="68"/>
    </location>
</feature>
<feature type="compositionally biased region" description="Polar residues" evidence="1">
    <location>
        <begin position="543"/>
        <end position="559"/>
    </location>
</feature>
<proteinExistence type="predicted"/>
<gene>
    <name evidence="2" type="ORF">Moror_8969</name>
</gene>